<dbReference type="Pfam" id="PF13561">
    <property type="entry name" value="adh_short_C2"/>
    <property type="match status" value="1"/>
</dbReference>
<evidence type="ECO:0000256" key="3">
    <source>
        <dbReference type="ARBA" id="ARBA00022857"/>
    </source>
</evidence>
<dbReference type="GO" id="GO:0050038">
    <property type="term" value="F:L-xylulose reductase (NADPH) activity"/>
    <property type="evidence" value="ECO:0007669"/>
    <property type="project" value="TreeGrafter"/>
</dbReference>
<keyword evidence="5" id="KW-1185">Reference proteome</keyword>
<dbReference type="PANTHER" id="PTHR44252">
    <property type="entry name" value="D-ERYTHRULOSE REDUCTASE"/>
    <property type="match status" value="1"/>
</dbReference>
<comment type="subunit">
    <text evidence="2">Homotetramer.</text>
</comment>
<dbReference type="GO" id="GO:0005997">
    <property type="term" value="P:xylulose metabolic process"/>
    <property type="evidence" value="ECO:0007669"/>
    <property type="project" value="TreeGrafter"/>
</dbReference>
<dbReference type="RefSeq" id="XP_017305199.2">
    <property type="nucleotide sequence ID" value="XM_017449710.2"/>
</dbReference>
<dbReference type="PANTHER" id="PTHR44252:SF3">
    <property type="entry name" value="D-ERYTHRULOSE REDUCTASE-RELATED"/>
    <property type="match status" value="1"/>
</dbReference>
<protein>
    <submittedName>
        <fullName evidence="6">L-xylulose reductase-like</fullName>
    </submittedName>
</protein>
<dbReference type="Gene3D" id="3.40.50.720">
    <property type="entry name" value="NAD(P)-binding Rossmann-like Domain"/>
    <property type="match status" value="1"/>
</dbReference>
<accession>A0A1S4ESM7</accession>
<organism evidence="5 6">
    <name type="scientific">Diaphorina citri</name>
    <name type="common">Asian citrus psyllid</name>
    <dbReference type="NCBI Taxonomy" id="121845"/>
    <lineage>
        <taxon>Eukaryota</taxon>
        <taxon>Metazoa</taxon>
        <taxon>Ecdysozoa</taxon>
        <taxon>Arthropoda</taxon>
        <taxon>Hexapoda</taxon>
        <taxon>Insecta</taxon>
        <taxon>Pterygota</taxon>
        <taxon>Neoptera</taxon>
        <taxon>Paraneoptera</taxon>
        <taxon>Hemiptera</taxon>
        <taxon>Sternorrhyncha</taxon>
        <taxon>Psylloidea</taxon>
        <taxon>Psyllidae</taxon>
        <taxon>Diaphorininae</taxon>
        <taxon>Diaphorina</taxon>
    </lineage>
</organism>
<dbReference type="GO" id="GO:0006006">
    <property type="term" value="P:glucose metabolic process"/>
    <property type="evidence" value="ECO:0007669"/>
    <property type="project" value="TreeGrafter"/>
</dbReference>
<evidence type="ECO:0000256" key="4">
    <source>
        <dbReference type="ARBA" id="ARBA00023002"/>
    </source>
</evidence>
<dbReference type="STRING" id="121845.A0A1S4ESM7"/>
<dbReference type="InterPro" id="IPR002347">
    <property type="entry name" value="SDR_fam"/>
</dbReference>
<dbReference type="GO" id="GO:0004090">
    <property type="term" value="F:carbonyl reductase (NADPH) activity"/>
    <property type="evidence" value="ECO:0007669"/>
    <property type="project" value="TreeGrafter"/>
</dbReference>
<dbReference type="PROSITE" id="PS00061">
    <property type="entry name" value="ADH_SHORT"/>
    <property type="match status" value="1"/>
</dbReference>
<dbReference type="PRINTS" id="PR00081">
    <property type="entry name" value="GDHRDH"/>
</dbReference>
<reference evidence="6" key="1">
    <citation type="submission" date="2025-08" db="UniProtKB">
        <authorList>
            <consortium name="RefSeq"/>
        </authorList>
    </citation>
    <scope>IDENTIFICATION</scope>
</reference>
<dbReference type="KEGG" id="dci:103524703"/>
<feature type="non-terminal residue" evidence="6">
    <location>
        <position position="1"/>
    </location>
</feature>
<sequence>YFSIFDVNIKAVINISQVVSKTMIDHKIQGSIVNVSSIAGKTALEGHTIYSASKAALDSITRTMALELGPYNIRVNSVQPTVVMTQMGRTGWSDPAKAGPMLAKTPLGRFAEPEEVVEVILFLAGSKSSMVHGVHIPVDGGRLI</sequence>
<dbReference type="InterPro" id="IPR020904">
    <property type="entry name" value="Sc_DH/Rdtase_CS"/>
</dbReference>
<keyword evidence="4" id="KW-0560">Oxidoreductase</keyword>
<evidence type="ECO:0000256" key="1">
    <source>
        <dbReference type="ARBA" id="ARBA00006484"/>
    </source>
</evidence>
<dbReference type="InterPro" id="IPR051737">
    <property type="entry name" value="L-xylulose/Carbonyl_redctase"/>
</dbReference>
<dbReference type="GeneID" id="103524703"/>
<proteinExistence type="inferred from homology"/>
<evidence type="ECO:0000256" key="2">
    <source>
        <dbReference type="ARBA" id="ARBA00011881"/>
    </source>
</evidence>
<name>A0A1S4ESM7_DIACI</name>
<dbReference type="SUPFAM" id="SSF51735">
    <property type="entry name" value="NAD(P)-binding Rossmann-fold domains"/>
    <property type="match status" value="1"/>
</dbReference>
<dbReference type="AlphaFoldDB" id="A0A1S4ESM7"/>
<dbReference type="InterPro" id="IPR036291">
    <property type="entry name" value="NAD(P)-bd_dom_sf"/>
</dbReference>
<evidence type="ECO:0000313" key="6">
    <source>
        <dbReference type="RefSeq" id="XP_017305199.2"/>
    </source>
</evidence>
<dbReference type="PaxDb" id="121845-A0A1S4ESM7"/>
<comment type="similarity">
    <text evidence="1">Belongs to the short-chain dehydrogenases/reductases (SDR) family.</text>
</comment>
<gene>
    <name evidence="6" type="primary">LOC103524703</name>
</gene>
<keyword evidence="3" id="KW-0521">NADP</keyword>
<dbReference type="PRINTS" id="PR00080">
    <property type="entry name" value="SDRFAMILY"/>
</dbReference>
<dbReference type="Proteomes" id="UP000079169">
    <property type="component" value="Unplaced"/>
</dbReference>
<evidence type="ECO:0000313" key="5">
    <source>
        <dbReference type="Proteomes" id="UP000079169"/>
    </source>
</evidence>